<comment type="caution">
    <text evidence="3">The sequence shown here is derived from an EMBL/GenBank/DDBJ whole genome shotgun (WGS) entry which is preliminary data.</text>
</comment>
<dbReference type="Proteomes" id="UP001551011">
    <property type="component" value="Unassembled WGS sequence"/>
</dbReference>
<dbReference type="Pfam" id="PF01609">
    <property type="entry name" value="DDE_Tnp_1"/>
    <property type="match status" value="1"/>
</dbReference>
<dbReference type="EMBL" id="JBFAEG010000044">
    <property type="protein sequence ID" value="MEU5713072.1"/>
    <property type="molecule type" value="Genomic_DNA"/>
</dbReference>
<proteinExistence type="predicted"/>
<feature type="domain" description="Transposase Helix-turn-helix" evidence="2">
    <location>
        <begin position="19"/>
        <end position="56"/>
    </location>
</feature>
<dbReference type="RefSeq" id="WP_324608300.1">
    <property type="nucleotide sequence ID" value="NZ_JBEXDP010000010.1"/>
</dbReference>
<evidence type="ECO:0000259" key="1">
    <source>
        <dbReference type="Pfam" id="PF01609"/>
    </source>
</evidence>
<dbReference type="InterPro" id="IPR027805">
    <property type="entry name" value="Transposase_HTH_dom"/>
</dbReference>
<dbReference type="Pfam" id="PF13613">
    <property type="entry name" value="HTH_Tnp_4"/>
    <property type="match status" value="1"/>
</dbReference>
<accession>A0ABV3AM81</accession>
<feature type="domain" description="Transposase IS4-like" evidence="1">
    <location>
        <begin position="67"/>
        <end position="215"/>
    </location>
</feature>
<reference evidence="3 4" key="1">
    <citation type="submission" date="2024-06" db="EMBL/GenBank/DDBJ databases">
        <title>The Natural Products Discovery Center: Release of the First 8490 Sequenced Strains for Exploring Actinobacteria Biosynthetic Diversity.</title>
        <authorList>
            <person name="Kalkreuter E."/>
            <person name="Kautsar S.A."/>
            <person name="Yang D."/>
            <person name="Bader C.D."/>
            <person name="Teijaro C.N."/>
            <person name="Fluegel L."/>
            <person name="Davis C.M."/>
            <person name="Simpson J.R."/>
            <person name="Lauterbach L."/>
            <person name="Steele A.D."/>
            <person name="Gui C."/>
            <person name="Meng S."/>
            <person name="Li G."/>
            <person name="Viehrig K."/>
            <person name="Ye F."/>
            <person name="Su P."/>
            <person name="Kiefer A.F."/>
            <person name="Nichols A."/>
            <person name="Cepeda A.J."/>
            <person name="Yan W."/>
            <person name="Fan B."/>
            <person name="Jiang Y."/>
            <person name="Adhikari A."/>
            <person name="Zheng C.-J."/>
            <person name="Schuster L."/>
            <person name="Cowan T.M."/>
            <person name="Smanski M.J."/>
            <person name="Chevrette M.G."/>
            <person name="De Carvalho L.P.S."/>
            <person name="Shen B."/>
        </authorList>
    </citation>
    <scope>NUCLEOTIDE SEQUENCE [LARGE SCALE GENOMIC DNA]</scope>
    <source>
        <strain evidence="3 4">NPDC020594</strain>
    </source>
</reference>
<evidence type="ECO:0000259" key="2">
    <source>
        <dbReference type="Pfam" id="PF13613"/>
    </source>
</evidence>
<name>A0ABV3AM81_9ACTN</name>
<gene>
    <name evidence="3" type="ORF">AB0H04_40725</name>
</gene>
<organism evidence="3 4">
    <name type="scientific">Streptomyces flaveolus</name>
    <dbReference type="NCBI Taxonomy" id="67297"/>
    <lineage>
        <taxon>Bacteria</taxon>
        <taxon>Bacillati</taxon>
        <taxon>Actinomycetota</taxon>
        <taxon>Actinomycetes</taxon>
        <taxon>Kitasatosporales</taxon>
        <taxon>Streptomycetaceae</taxon>
        <taxon>Streptomyces</taxon>
    </lineage>
</organism>
<evidence type="ECO:0000313" key="4">
    <source>
        <dbReference type="Proteomes" id="UP001551011"/>
    </source>
</evidence>
<sequence>MRREGADLVRKGRPWRLPLVAAYWRTNLTLRQLAPLSGVSKSAADRVIDNLGPLLALQQRRRFRMDAVLIVDGTLVPTRDHTIAEQSKNYRHSTNHQVVIDADSPRRRRRPAAARQPQRLQGVGTFRREGRRRPGHGHRGRRLSGTGLLIPHRRERGQTELPAWKEGYNTAHRKVRTRVEHVFARMKTWKILRDCRLKGDGVHTAMLGIARLHNLVLAG</sequence>
<protein>
    <submittedName>
        <fullName evidence="3">Transposase</fullName>
    </submittedName>
</protein>
<evidence type="ECO:0000313" key="3">
    <source>
        <dbReference type="EMBL" id="MEU5713072.1"/>
    </source>
</evidence>
<dbReference type="InterPro" id="IPR002559">
    <property type="entry name" value="Transposase_11"/>
</dbReference>
<keyword evidence="4" id="KW-1185">Reference proteome</keyword>